<evidence type="ECO:0000256" key="1">
    <source>
        <dbReference type="SAM" id="MobiDB-lite"/>
    </source>
</evidence>
<dbReference type="CDD" id="cd08506">
    <property type="entry name" value="PBP2_clavulanate_OppA2"/>
    <property type="match status" value="1"/>
</dbReference>
<dbReference type="AlphaFoldDB" id="A0A841BWZ9"/>
<dbReference type="Proteomes" id="UP000587527">
    <property type="component" value="Unassembled WGS sequence"/>
</dbReference>
<dbReference type="InterPro" id="IPR039424">
    <property type="entry name" value="SBP_5"/>
</dbReference>
<dbReference type="GO" id="GO:0042597">
    <property type="term" value="C:periplasmic space"/>
    <property type="evidence" value="ECO:0007669"/>
    <property type="project" value="UniProtKB-ARBA"/>
</dbReference>
<feature type="region of interest" description="Disordered" evidence="1">
    <location>
        <begin position="163"/>
        <end position="182"/>
    </location>
</feature>
<evidence type="ECO:0000313" key="3">
    <source>
        <dbReference type="EMBL" id="MBB5871669.1"/>
    </source>
</evidence>
<dbReference type="Gene3D" id="3.10.105.10">
    <property type="entry name" value="Dipeptide-binding Protein, Domain 3"/>
    <property type="match status" value="1"/>
</dbReference>
<evidence type="ECO:0000259" key="2">
    <source>
        <dbReference type="Pfam" id="PF00496"/>
    </source>
</evidence>
<proteinExistence type="predicted"/>
<dbReference type="RefSeq" id="WP_221470007.1">
    <property type="nucleotide sequence ID" value="NZ_JACHMN010000002.1"/>
</dbReference>
<dbReference type="GO" id="GO:0043190">
    <property type="term" value="C:ATP-binding cassette (ABC) transporter complex"/>
    <property type="evidence" value="ECO:0007669"/>
    <property type="project" value="InterPro"/>
</dbReference>
<gene>
    <name evidence="3" type="ORF">F4553_005048</name>
</gene>
<dbReference type="InterPro" id="IPR000914">
    <property type="entry name" value="SBP_5_dom"/>
</dbReference>
<accession>A0A841BWZ9</accession>
<dbReference type="PANTHER" id="PTHR30290">
    <property type="entry name" value="PERIPLASMIC BINDING COMPONENT OF ABC TRANSPORTER"/>
    <property type="match status" value="1"/>
</dbReference>
<dbReference type="PIRSF" id="PIRSF002741">
    <property type="entry name" value="MppA"/>
    <property type="match status" value="1"/>
</dbReference>
<sequence>MTLTAACSKVGDGKDEGAGKGPDAQAFVVDYDGKAVTPAKPVEGAKTGGVITILEDGAPEHLDPQQIYVSNALSYGQLVHRSLTGYIETGKAGEPLQLVGDLATNAGVKSADAKVWTYTLRDGLKFEDGSPITSKDVAYGIARSFGPQGTQGPQFLQSALDEKRGKDGAYPGPGGAAGDLPPGVTTPDDKTIIFTFTTPHVEIPYLLAFPTSTPVQKSKDTKEKYDNEWQSSGPYKRAELVPGVKLTLEKNPNWDPASDPIRHQYVDKFVFDFTTDAKAQTDRISAAAGGDAAAVMVDNVPPDQIPVVKGNADLMKRVAVGPNQYVYYMNINTSRVTDLAVRQALNYAFDRDAYLKAIGGYDIASPASTIMSPVVPGYKNFDAYPSLPDNHGDVEKAKKLLEGKTVGKLTFCTSNTPTNQTVSAVIIESFKRVGLDVTAKFIERSAYYTEIGRKGIECDLMSSAWGQDYPDGESTLGVLMDGSKIVAEGNNNYSYFAADDIIAKLKELRELTDRGAAAAQYGDLDKLIMEKYAPLIPLRYGRNFTIYGPQVGNTFLNQFSQFDVLGAYVKS</sequence>
<dbReference type="PANTHER" id="PTHR30290:SF83">
    <property type="entry name" value="ABC TRANSPORTER SUBSTRATE-BINDING PROTEIN"/>
    <property type="match status" value="1"/>
</dbReference>
<dbReference type="Pfam" id="PF00496">
    <property type="entry name" value="SBP_bac_5"/>
    <property type="match status" value="1"/>
</dbReference>
<feature type="region of interest" description="Disordered" evidence="1">
    <location>
        <begin position="1"/>
        <end position="21"/>
    </location>
</feature>
<dbReference type="EMBL" id="JACHMN010000002">
    <property type="protein sequence ID" value="MBB5871669.1"/>
    <property type="molecule type" value="Genomic_DNA"/>
</dbReference>
<keyword evidence="4" id="KW-1185">Reference proteome</keyword>
<feature type="domain" description="Solute-binding protein family 5" evidence="2">
    <location>
        <begin position="98"/>
        <end position="480"/>
    </location>
</feature>
<organism evidence="3 4">
    <name type="scientific">Allocatelliglobosispora scoriae</name>
    <dbReference type="NCBI Taxonomy" id="643052"/>
    <lineage>
        <taxon>Bacteria</taxon>
        <taxon>Bacillati</taxon>
        <taxon>Actinomycetota</taxon>
        <taxon>Actinomycetes</taxon>
        <taxon>Micromonosporales</taxon>
        <taxon>Micromonosporaceae</taxon>
        <taxon>Allocatelliglobosispora</taxon>
    </lineage>
</organism>
<dbReference type="SUPFAM" id="SSF53850">
    <property type="entry name" value="Periplasmic binding protein-like II"/>
    <property type="match status" value="1"/>
</dbReference>
<evidence type="ECO:0000313" key="4">
    <source>
        <dbReference type="Proteomes" id="UP000587527"/>
    </source>
</evidence>
<name>A0A841BWZ9_9ACTN</name>
<dbReference type="InterPro" id="IPR030678">
    <property type="entry name" value="Peptide/Ni-bd"/>
</dbReference>
<dbReference type="GO" id="GO:1904680">
    <property type="term" value="F:peptide transmembrane transporter activity"/>
    <property type="evidence" value="ECO:0007669"/>
    <property type="project" value="TreeGrafter"/>
</dbReference>
<comment type="caution">
    <text evidence="3">The sequence shown here is derived from an EMBL/GenBank/DDBJ whole genome shotgun (WGS) entry which is preliminary data.</text>
</comment>
<dbReference type="Gene3D" id="3.40.190.10">
    <property type="entry name" value="Periplasmic binding protein-like II"/>
    <property type="match status" value="1"/>
</dbReference>
<reference evidence="3 4" key="1">
    <citation type="submission" date="2020-08" db="EMBL/GenBank/DDBJ databases">
        <title>Sequencing the genomes of 1000 actinobacteria strains.</title>
        <authorList>
            <person name="Klenk H.-P."/>
        </authorList>
    </citation>
    <scope>NUCLEOTIDE SEQUENCE [LARGE SCALE GENOMIC DNA]</scope>
    <source>
        <strain evidence="3 4">DSM 45362</strain>
    </source>
</reference>
<protein>
    <submittedName>
        <fullName evidence="3">Peptide/nickel transport system substrate-binding protein</fullName>
    </submittedName>
</protein>
<dbReference type="GO" id="GO:0015833">
    <property type="term" value="P:peptide transport"/>
    <property type="evidence" value="ECO:0007669"/>
    <property type="project" value="TreeGrafter"/>
</dbReference>